<evidence type="ECO:0000256" key="2">
    <source>
        <dbReference type="ARBA" id="ARBA00023125"/>
    </source>
</evidence>
<comment type="caution">
    <text evidence="6">The sequence shown here is derived from an EMBL/GenBank/DDBJ whole genome shotgun (WGS) entry which is preliminary data.</text>
</comment>
<dbReference type="PANTHER" id="PTHR46796:SF15">
    <property type="entry name" value="BLL1074 PROTEIN"/>
    <property type="match status" value="1"/>
</dbReference>
<keyword evidence="1" id="KW-0805">Transcription regulation</keyword>
<evidence type="ECO:0000259" key="5">
    <source>
        <dbReference type="PROSITE" id="PS01124"/>
    </source>
</evidence>
<dbReference type="InterPro" id="IPR009057">
    <property type="entry name" value="Homeodomain-like_sf"/>
</dbReference>
<dbReference type="InterPro" id="IPR018060">
    <property type="entry name" value="HTH_AraC"/>
</dbReference>
<dbReference type="SUPFAM" id="SSF46689">
    <property type="entry name" value="Homeodomain-like"/>
    <property type="match status" value="2"/>
</dbReference>
<dbReference type="Gene3D" id="1.10.10.60">
    <property type="entry name" value="Homeodomain-like"/>
    <property type="match status" value="1"/>
</dbReference>
<dbReference type="EMBL" id="JBHTBJ010000015">
    <property type="protein sequence ID" value="MFC7276450.1"/>
    <property type="molecule type" value="Genomic_DNA"/>
</dbReference>
<evidence type="ECO:0000256" key="3">
    <source>
        <dbReference type="ARBA" id="ARBA00023163"/>
    </source>
</evidence>
<protein>
    <submittedName>
        <fullName evidence="6">Helix-turn-helix domain-containing protein</fullName>
    </submittedName>
</protein>
<proteinExistence type="predicted"/>
<dbReference type="PROSITE" id="PS01124">
    <property type="entry name" value="HTH_ARAC_FAMILY_2"/>
    <property type="match status" value="1"/>
</dbReference>
<gene>
    <name evidence="6" type="ORF">ACFQS1_20860</name>
</gene>
<dbReference type="RefSeq" id="WP_378970809.1">
    <property type="nucleotide sequence ID" value="NZ_JBHTBJ010000015.1"/>
</dbReference>
<keyword evidence="7" id="KW-1185">Reference proteome</keyword>
<evidence type="ECO:0000313" key="6">
    <source>
        <dbReference type="EMBL" id="MFC7276450.1"/>
    </source>
</evidence>
<dbReference type="SMART" id="SM00342">
    <property type="entry name" value="HTH_ARAC"/>
    <property type="match status" value="1"/>
</dbReference>
<keyword evidence="3" id="KW-0804">Transcription</keyword>
<reference evidence="7" key="1">
    <citation type="journal article" date="2019" name="Int. J. Syst. Evol. Microbiol.">
        <title>The Global Catalogue of Microorganisms (GCM) 10K type strain sequencing project: providing services to taxonomists for standard genome sequencing and annotation.</title>
        <authorList>
            <consortium name="The Broad Institute Genomics Platform"/>
            <consortium name="The Broad Institute Genome Sequencing Center for Infectious Disease"/>
            <person name="Wu L."/>
            <person name="Ma J."/>
        </authorList>
    </citation>
    <scope>NUCLEOTIDE SEQUENCE [LARGE SCALE GENOMIC DNA]</scope>
    <source>
        <strain evidence="7">XZYJT-10</strain>
    </source>
</reference>
<evidence type="ECO:0000256" key="1">
    <source>
        <dbReference type="ARBA" id="ARBA00023015"/>
    </source>
</evidence>
<dbReference type="PANTHER" id="PTHR46796">
    <property type="entry name" value="HTH-TYPE TRANSCRIPTIONAL ACTIVATOR RHAS-RELATED"/>
    <property type="match status" value="1"/>
</dbReference>
<feature type="domain" description="HTH araC/xylS-type" evidence="5">
    <location>
        <begin position="170"/>
        <end position="269"/>
    </location>
</feature>
<organism evidence="6 7">
    <name type="scientific">Paractinoplanes rhizophilus</name>
    <dbReference type="NCBI Taxonomy" id="1416877"/>
    <lineage>
        <taxon>Bacteria</taxon>
        <taxon>Bacillati</taxon>
        <taxon>Actinomycetota</taxon>
        <taxon>Actinomycetes</taxon>
        <taxon>Micromonosporales</taxon>
        <taxon>Micromonosporaceae</taxon>
        <taxon>Paractinoplanes</taxon>
    </lineage>
</organism>
<name>A0ABW2HVE2_9ACTN</name>
<keyword evidence="2" id="KW-0238">DNA-binding</keyword>
<dbReference type="InterPro" id="IPR050204">
    <property type="entry name" value="AraC_XylS_family_regulators"/>
</dbReference>
<evidence type="ECO:0000256" key="4">
    <source>
        <dbReference type="SAM" id="MobiDB-lite"/>
    </source>
</evidence>
<evidence type="ECO:0000313" key="7">
    <source>
        <dbReference type="Proteomes" id="UP001596548"/>
    </source>
</evidence>
<dbReference type="Pfam" id="PF12833">
    <property type="entry name" value="HTH_18"/>
    <property type="match status" value="1"/>
</dbReference>
<dbReference type="Proteomes" id="UP001596548">
    <property type="component" value="Unassembled WGS sequence"/>
</dbReference>
<sequence>MLEHRVLLESPIARVAEVRCPGGHAWSPEEHVGPASVVLVRRGVFFRRADGRSALADVTTGYVQLPGQCQQIAHPAGGDVCTSIGLPVELAQRFAAAPRLAVPPAADLAHRRLLAATRTDGRPRPATRTDPSSCPADRTDRCPRLAEPDGSDLVAELIGALLPAPDGVSAPAIDDVRALLHTDPTLDLTALAAAVGWSPWHLSRVFHRATGDTINRYRRRLRVRAALDHLPTADNLAGLAAYVGFADQAHMTRAVRAETGNTPAALRRALHKQ</sequence>
<accession>A0ABW2HVE2</accession>
<feature type="region of interest" description="Disordered" evidence="4">
    <location>
        <begin position="116"/>
        <end position="141"/>
    </location>
</feature>